<feature type="region of interest" description="Disordered" evidence="1">
    <location>
        <begin position="185"/>
        <end position="219"/>
    </location>
</feature>
<dbReference type="EMBL" id="JASFZW010000005">
    <property type="protein sequence ID" value="KAK2077973.1"/>
    <property type="molecule type" value="Genomic_DNA"/>
</dbReference>
<evidence type="ECO:0000313" key="3">
    <source>
        <dbReference type="Proteomes" id="UP001255856"/>
    </source>
</evidence>
<dbReference type="InterPro" id="IPR042241">
    <property type="entry name" value="GCP_C_sf"/>
</dbReference>
<dbReference type="AlphaFoldDB" id="A0AAD9MLE1"/>
<dbReference type="Gene3D" id="1.20.120.1900">
    <property type="entry name" value="Gamma-tubulin complex, C-terminal domain"/>
    <property type="match status" value="1"/>
</dbReference>
<evidence type="ECO:0000313" key="2">
    <source>
        <dbReference type="EMBL" id="KAK2077973.1"/>
    </source>
</evidence>
<gene>
    <name evidence="2" type="ORF">QBZ16_003841</name>
</gene>
<keyword evidence="3" id="KW-1185">Reference proteome</keyword>
<evidence type="ECO:0000256" key="1">
    <source>
        <dbReference type="SAM" id="MobiDB-lite"/>
    </source>
</evidence>
<accession>A0AAD9MLE1</accession>
<comment type="caution">
    <text evidence="2">The sequence shown here is derived from an EMBL/GenBank/DDBJ whole genome shotgun (WGS) entry which is preliminary data.</text>
</comment>
<organism evidence="2 3">
    <name type="scientific">Prototheca wickerhamii</name>
    <dbReference type="NCBI Taxonomy" id="3111"/>
    <lineage>
        <taxon>Eukaryota</taxon>
        <taxon>Viridiplantae</taxon>
        <taxon>Chlorophyta</taxon>
        <taxon>core chlorophytes</taxon>
        <taxon>Trebouxiophyceae</taxon>
        <taxon>Chlorellales</taxon>
        <taxon>Chlorellaceae</taxon>
        <taxon>Prototheca</taxon>
    </lineage>
</organism>
<feature type="region of interest" description="Disordered" evidence="1">
    <location>
        <begin position="237"/>
        <end position="303"/>
    </location>
</feature>
<sequence>MGAGSYRELLQELVVSLLREGDPAPADVKCTLYDAHAIVLGFTKVEGLGASPSDWETSLDQWRDALQQQEYPELAARMRSIQEQLRRGVTFQGSAPVDDFVPAVDDLEALWTQAPDPDGLTTAAGPTAVLLPQETWMPYMAFDDDGVIRDIGSVLEARPRWDPLDAGSQRLNYRQAAGRHELADPFASSAAPSHPRTPPRGSLPYGPPAAAQSPEAQHPSSLNLALNLLALDGTPGKLTVFGRRDKDASTPRRKPGGLRSVMGLLSPNDIVGAHPESDSDDAASVGPLPSGRGDWTSSAKVPGQERLVRDASGRPVLDAAAATALAAAMGSMAALTALQVTVAGDDARGSPLSPSRDPLRRPATVAVLRRLERAARDRVMVEGQIAELARGGRACRGLAAAAGEELRRLDAHVLALVARRGRPAVLHLQGARLRERAGPPTGAMLQSRLGVHEASATHHRLARGQMTNSGDADDLIPGCTLARRAGLTLLQVDVAGRRVAREIGKLGALLAVPSGGVDEREVLEWLHRQAQSANAGRSFGGAEEGTVAPCAAWRLLLGALRPWAEAALRACGAGDGDTGSWLVAPVVCEYRRVSAAALSFLILEDPALADAIAFVRNRLFGLDGDWADALAASLSIELDRLEPLSEQALDRVSAAAEAVSGAPPGTPARLRLSGGTRLAALPMAPDSLDALGALQLEAELPAHAAAVASPAALERLSGAFTAQLRVRRVLSMLGSVRKALPSARCRRFKDGASDEQQDAERALQQLRVMLWKARHVCLVLLQLQYRQATLGWWSAFQGRWKATEAALQSGHESGCGADSALHAAPRSTSAFASTSPSCVPPFSDLEDLSQAFAAAADSVWRQCLTLDGLGPAVAAVEALLPAALALATRTRRVVAAASARGWDGARSSQGTFDGCLLAAWEELQACGRSLAAAQRATLAACDAHIAPGTAVLGLLRCQLDMPPMQI</sequence>
<proteinExistence type="predicted"/>
<protein>
    <submittedName>
        <fullName evidence="2">Uncharacterized protein</fullName>
    </submittedName>
</protein>
<reference evidence="2" key="1">
    <citation type="submission" date="2021-01" db="EMBL/GenBank/DDBJ databases">
        <authorList>
            <person name="Eckstrom K.M.E."/>
        </authorList>
    </citation>
    <scope>NUCLEOTIDE SEQUENCE</scope>
    <source>
        <strain evidence="2">UVCC 0001</strain>
    </source>
</reference>
<dbReference type="Proteomes" id="UP001255856">
    <property type="component" value="Unassembled WGS sequence"/>
</dbReference>
<name>A0AAD9MLE1_PROWI</name>